<dbReference type="SFLD" id="SFLDS00001">
    <property type="entry name" value="Enolase"/>
    <property type="match status" value="1"/>
</dbReference>
<keyword evidence="3" id="KW-0460">Magnesium</keyword>
<keyword evidence="2" id="KW-0479">Metal-binding</keyword>
<name>A0A8S2DEQ9_9BILA</name>
<evidence type="ECO:0000256" key="2">
    <source>
        <dbReference type="ARBA" id="ARBA00022723"/>
    </source>
</evidence>
<protein>
    <recommendedName>
        <fullName evidence="4">Mandelate racemase/muconate lactonizing enzyme C-terminal domain-containing protein</fullName>
    </recommendedName>
</protein>
<sequence>MSSMKSFTNVEFRSLGLTLQIPNLTHENRKSPEDVLGRSPASADLTIQLSSCAMAREMCSSGDTKAFPTIKEIRTFLIDEVGSGGDCHDVKRGHWLVDDPIANPMSRYAEYKSSRVQWGINVLSSFCVEIETSDGSTGFATGLGGPVACWLVEQHFRRFLIGADPRDTNLLWDQMFRASMFYGRKGLPIATIGVIDLALWDLIGKIRQEPVYKMIGGKTKDELRFYCTGPCPSEVKKMGFWGAKVPLPYGPDEPDGLKKNIEFLRKHREEVGPDFPLMVDCYMALNVSYAIELASKTLDLNINWFEEVLHPDDFDGYEKLKMALPQMKWTTGEHEYTRYGFRKLIESRNIDIVQPDVMWVGGLTELLKISAHASAYDIPVVPHGSGPYSYHFVISQLNSPFVEYIANSPDGKSVLPVFGNLFLNEPMPLNGVLGVNALGNAPGFGLVLNPKVKLIPAARILTPSPEKPLKLSNDVENK</sequence>
<dbReference type="GO" id="GO:0016052">
    <property type="term" value="P:carbohydrate catabolic process"/>
    <property type="evidence" value="ECO:0007669"/>
    <property type="project" value="TreeGrafter"/>
</dbReference>
<reference evidence="5" key="1">
    <citation type="submission" date="2021-02" db="EMBL/GenBank/DDBJ databases">
        <authorList>
            <person name="Nowell W R."/>
        </authorList>
    </citation>
    <scope>NUCLEOTIDE SEQUENCE</scope>
</reference>
<dbReference type="GO" id="GO:0050032">
    <property type="term" value="F:L-rhamnonate dehydratase activity"/>
    <property type="evidence" value="ECO:0007669"/>
    <property type="project" value="InterPro"/>
</dbReference>
<dbReference type="FunFam" id="3.20.20.120:FF:000005">
    <property type="entry name" value="Putative L-rhamnonate dehydratase"/>
    <property type="match status" value="1"/>
</dbReference>
<dbReference type="InterPro" id="IPR029065">
    <property type="entry name" value="Enolase_C-like"/>
</dbReference>
<evidence type="ECO:0000313" key="5">
    <source>
        <dbReference type="EMBL" id="CAF0942219.1"/>
    </source>
</evidence>
<dbReference type="Gene3D" id="3.20.20.120">
    <property type="entry name" value="Enolase-like C-terminal domain"/>
    <property type="match status" value="1"/>
</dbReference>
<evidence type="ECO:0000256" key="3">
    <source>
        <dbReference type="ARBA" id="ARBA00022842"/>
    </source>
</evidence>
<comment type="caution">
    <text evidence="5">The sequence shown here is derived from an EMBL/GenBank/DDBJ whole genome shotgun (WGS) entry which is preliminary data.</text>
</comment>
<accession>A0A8S2DEQ9</accession>
<evidence type="ECO:0000313" key="6">
    <source>
        <dbReference type="EMBL" id="CAF3717173.1"/>
    </source>
</evidence>
<dbReference type="SFLD" id="SFLDF00006">
    <property type="entry name" value="rhamnonate_dehydratase"/>
    <property type="match status" value="1"/>
</dbReference>
<dbReference type="InterPro" id="IPR029017">
    <property type="entry name" value="Enolase-like_N"/>
</dbReference>
<dbReference type="Pfam" id="PF13378">
    <property type="entry name" value="MR_MLE_C"/>
    <property type="match status" value="1"/>
</dbReference>
<dbReference type="Proteomes" id="UP000682733">
    <property type="component" value="Unassembled WGS sequence"/>
</dbReference>
<evidence type="ECO:0000313" key="7">
    <source>
        <dbReference type="Proteomes" id="UP000677228"/>
    </source>
</evidence>
<dbReference type="InterPro" id="IPR013342">
    <property type="entry name" value="Mandelate_racemase_C"/>
</dbReference>
<dbReference type="InterPro" id="IPR036849">
    <property type="entry name" value="Enolase-like_C_sf"/>
</dbReference>
<gene>
    <name evidence="5" type="ORF">OVA965_LOCUS11696</name>
    <name evidence="6" type="ORF">TMI583_LOCUS11698</name>
</gene>
<dbReference type="EMBL" id="CAJOBA010004582">
    <property type="protein sequence ID" value="CAF3717173.1"/>
    <property type="molecule type" value="Genomic_DNA"/>
</dbReference>
<dbReference type="GO" id="GO:0000287">
    <property type="term" value="F:magnesium ion binding"/>
    <property type="evidence" value="ECO:0007669"/>
    <property type="project" value="TreeGrafter"/>
</dbReference>
<dbReference type="SUPFAM" id="SSF54826">
    <property type="entry name" value="Enolase N-terminal domain-like"/>
    <property type="match status" value="1"/>
</dbReference>
<dbReference type="SUPFAM" id="SSF51604">
    <property type="entry name" value="Enolase C-terminal domain-like"/>
    <property type="match status" value="1"/>
</dbReference>
<dbReference type="InterPro" id="IPR046945">
    <property type="entry name" value="RHMD-like"/>
</dbReference>
<organism evidence="5 7">
    <name type="scientific">Didymodactylos carnosus</name>
    <dbReference type="NCBI Taxonomy" id="1234261"/>
    <lineage>
        <taxon>Eukaryota</taxon>
        <taxon>Metazoa</taxon>
        <taxon>Spiralia</taxon>
        <taxon>Gnathifera</taxon>
        <taxon>Rotifera</taxon>
        <taxon>Eurotatoria</taxon>
        <taxon>Bdelloidea</taxon>
        <taxon>Philodinida</taxon>
        <taxon>Philodinidae</taxon>
        <taxon>Didymodactylos</taxon>
    </lineage>
</organism>
<dbReference type="AlphaFoldDB" id="A0A8S2DEQ9"/>
<feature type="domain" description="Mandelate racemase/muconate lactonizing enzyme C-terminal" evidence="4">
    <location>
        <begin position="232"/>
        <end position="327"/>
    </location>
</feature>
<comment type="cofactor">
    <cofactor evidence="1">
        <name>Mg(2+)</name>
        <dbReference type="ChEBI" id="CHEBI:18420"/>
    </cofactor>
</comment>
<dbReference type="PANTHER" id="PTHR13794">
    <property type="entry name" value="ENOLASE SUPERFAMILY, MANDELATE RACEMASE"/>
    <property type="match status" value="1"/>
</dbReference>
<dbReference type="Pfam" id="PF02746">
    <property type="entry name" value="MR_MLE_N"/>
    <property type="match status" value="1"/>
</dbReference>
<evidence type="ECO:0000259" key="4">
    <source>
        <dbReference type="SMART" id="SM00922"/>
    </source>
</evidence>
<dbReference type="InterPro" id="IPR023444">
    <property type="entry name" value="L-Rhamnon_dehydrat"/>
</dbReference>
<dbReference type="PANTHER" id="PTHR13794:SF58">
    <property type="entry name" value="MITOCHONDRIAL ENOLASE SUPERFAMILY MEMBER 1"/>
    <property type="match status" value="1"/>
</dbReference>
<dbReference type="NCBIfam" id="NF011968">
    <property type="entry name" value="PRK15440.1"/>
    <property type="match status" value="1"/>
</dbReference>
<dbReference type="CDD" id="cd03327">
    <property type="entry name" value="MR_like_2"/>
    <property type="match status" value="1"/>
</dbReference>
<dbReference type="SMART" id="SM00922">
    <property type="entry name" value="MR_MLE"/>
    <property type="match status" value="1"/>
</dbReference>
<dbReference type="SFLD" id="SFLDG00179">
    <property type="entry name" value="mandelate_racemase"/>
    <property type="match status" value="1"/>
</dbReference>
<evidence type="ECO:0000256" key="1">
    <source>
        <dbReference type="ARBA" id="ARBA00001946"/>
    </source>
</evidence>
<proteinExistence type="predicted"/>
<dbReference type="InterPro" id="IPR013341">
    <property type="entry name" value="Mandelate_racemase_N_dom"/>
</dbReference>
<dbReference type="Proteomes" id="UP000677228">
    <property type="component" value="Unassembled WGS sequence"/>
</dbReference>
<dbReference type="Gene3D" id="3.30.390.10">
    <property type="entry name" value="Enolase-like, N-terminal domain"/>
    <property type="match status" value="1"/>
</dbReference>
<dbReference type="EMBL" id="CAJNOK010004578">
    <property type="protein sequence ID" value="CAF0942219.1"/>
    <property type="molecule type" value="Genomic_DNA"/>
</dbReference>